<reference evidence="4 5" key="1">
    <citation type="submission" date="2023-10" db="EMBL/GenBank/DDBJ databases">
        <title>Virgibacillus halophilus 5B73C genome.</title>
        <authorList>
            <person name="Miliotis G."/>
            <person name="Sengupta P."/>
            <person name="Hameed A."/>
            <person name="Chuvochina M."/>
            <person name="Mcdonagh F."/>
            <person name="Simpson A.C."/>
            <person name="Singh N.K."/>
            <person name="Rekha P.D."/>
            <person name="Raman K."/>
            <person name="Hugenholtz P."/>
            <person name="Venkateswaran K."/>
        </authorList>
    </citation>
    <scope>NUCLEOTIDE SEQUENCE [LARGE SCALE GENOMIC DNA]</scope>
    <source>
        <strain evidence="4 5">5B73C</strain>
    </source>
</reference>
<evidence type="ECO:0000256" key="1">
    <source>
        <dbReference type="ARBA" id="ARBA00007572"/>
    </source>
</evidence>
<dbReference type="PANTHER" id="PTHR45674:SF4">
    <property type="entry name" value="DNA LIGASE 1"/>
    <property type="match status" value="1"/>
</dbReference>
<dbReference type="InterPro" id="IPR016059">
    <property type="entry name" value="DNA_ligase_ATP-dep_CS"/>
</dbReference>
<evidence type="ECO:0000259" key="3">
    <source>
        <dbReference type="Pfam" id="PF01068"/>
    </source>
</evidence>
<evidence type="ECO:0000313" key="5">
    <source>
        <dbReference type="Proteomes" id="UP001281447"/>
    </source>
</evidence>
<dbReference type="Gene3D" id="3.30.470.30">
    <property type="entry name" value="DNA ligase/mRNA capping enzyme"/>
    <property type="match status" value="1"/>
</dbReference>
<name>A0ABU5C628_9BACI</name>
<dbReference type="Proteomes" id="UP001281447">
    <property type="component" value="Unassembled WGS sequence"/>
</dbReference>
<dbReference type="InterPro" id="IPR050191">
    <property type="entry name" value="ATP-dep_DNA_ligase"/>
</dbReference>
<gene>
    <name evidence="4" type="ORF">RWE15_07105</name>
</gene>
<protein>
    <recommendedName>
        <fullName evidence="3">ATP-dependent DNA ligase family profile domain-containing protein</fullName>
    </recommendedName>
</protein>
<accession>A0ABU5C628</accession>
<evidence type="ECO:0000256" key="2">
    <source>
        <dbReference type="ARBA" id="ARBA00022598"/>
    </source>
</evidence>
<keyword evidence="5" id="KW-1185">Reference proteome</keyword>
<dbReference type="Pfam" id="PF01068">
    <property type="entry name" value="DNA_ligase_A_M"/>
    <property type="match status" value="1"/>
</dbReference>
<proteinExistence type="inferred from homology"/>
<dbReference type="InterPro" id="IPR012310">
    <property type="entry name" value="DNA_ligase_ATP-dep_cent"/>
</dbReference>
<dbReference type="EMBL" id="JAWDIP010000003">
    <property type="protein sequence ID" value="MDY0394288.1"/>
    <property type="molecule type" value="Genomic_DNA"/>
</dbReference>
<comment type="similarity">
    <text evidence="1">Belongs to the ATP-dependent DNA ligase family.</text>
</comment>
<evidence type="ECO:0000313" key="4">
    <source>
        <dbReference type="EMBL" id="MDY0394288.1"/>
    </source>
</evidence>
<dbReference type="PANTHER" id="PTHR45674">
    <property type="entry name" value="DNA LIGASE 1/3 FAMILY MEMBER"/>
    <property type="match status" value="1"/>
</dbReference>
<feature type="domain" description="ATP-dependent DNA ligase family profile" evidence="3">
    <location>
        <begin position="15"/>
        <end position="131"/>
    </location>
</feature>
<dbReference type="PROSITE" id="PS00697">
    <property type="entry name" value="DNA_LIGASE_A1"/>
    <property type="match status" value="1"/>
</dbReference>
<organism evidence="4 5">
    <name type="scientific">Tigheibacillus halophilus</name>
    <dbReference type="NCBI Taxonomy" id="361280"/>
    <lineage>
        <taxon>Bacteria</taxon>
        <taxon>Bacillati</taxon>
        <taxon>Bacillota</taxon>
        <taxon>Bacilli</taxon>
        <taxon>Bacillales</taxon>
        <taxon>Bacillaceae</taxon>
        <taxon>Tigheibacillus</taxon>
    </lineage>
</organism>
<dbReference type="SUPFAM" id="SSF56091">
    <property type="entry name" value="DNA ligase/mRNA capping enzyme, catalytic domain"/>
    <property type="match status" value="1"/>
</dbReference>
<sequence>MDIMKPIASEDIPIGKEWTYEVKYDGFRCTIHWTAESIRLISKNNKDLTANFPEMIAACQDLQTKIIPSLPLVLDGELCVLNNSFQANFGWIQKRGRLKNTGTIEKAAIQRPATYMAFDLLQEKGSPLFERKS</sequence>
<comment type="caution">
    <text evidence="4">The sequence shown here is derived from an EMBL/GenBank/DDBJ whole genome shotgun (WGS) entry which is preliminary data.</text>
</comment>
<keyword evidence="2" id="KW-0436">Ligase</keyword>